<dbReference type="EMBL" id="JAUHPV010000003">
    <property type="protein sequence ID" value="MDN4472582.1"/>
    <property type="molecule type" value="Genomic_DNA"/>
</dbReference>
<comment type="similarity">
    <text evidence="5">Belongs to the class-II pyridoxal-phosphate-dependent aminotransferase family. MalY/PatB cystathionine beta-lyase subfamily.</text>
</comment>
<feature type="domain" description="Aminotransferase class I/classII large" evidence="6">
    <location>
        <begin position="55"/>
        <end position="382"/>
    </location>
</feature>
<sequence length="406" mass="44648">MSGQTMTYDFDALIDRRGTHSMKWDVAEGELPMWVADMDFKAAPPILEAIRRKIDVGVLGYTEAPAEYAEAVSDWWSRRHGFTMQPEWITITTGTVPAVSSTVRSVTEPGDNVVMLTPVYNVFFASARNSGRQISASGLVRTPEGYVIDWEDLEARLADPKASLMILCNPQNPTGTIWSRETLARLGDLCAQHGVTVLSDEVHCDLTSPGLEYTPFASASDTCAAISVTCVSPSKAFNLAGLQTAAVVIPDEELRARVVKGFNRDEVAEPNVIAVEATIAAFTEGETWLDELRDYLAQNRRRAEEAISEIPGLVPERGEATYLLWIDASALDVDSTTLVEHIRRTTGLVLSDGHEYDPSNRTHLRMNLACPRARLDDGLARLRRAVQELLERAEPLPGAPEISAQH</sequence>
<dbReference type="InterPro" id="IPR051798">
    <property type="entry name" value="Class-II_PLP-Dep_Aminotrans"/>
</dbReference>
<reference evidence="7" key="1">
    <citation type="submission" date="2023-06" db="EMBL/GenBank/DDBJ databases">
        <title>SYSU T00b26.</title>
        <authorList>
            <person name="Gao L."/>
            <person name="Fang B.-Z."/>
            <person name="Li W.-J."/>
        </authorList>
    </citation>
    <scope>NUCLEOTIDE SEQUENCE</scope>
    <source>
        <strain evidence="7">SYSU T00b26</strain>
    </source>
</reference>
<dbReference type="InterPro" id="IPR004839">
    <property type="entry name" value="Aminotransferase_I/II_large"/>
</dbReference>
<gene>
    <name evidence="7" type="ORF">QQX04_06205</name>
</gene>
<dbReference type="PANTHER" id="PTHR43525:SF1">
    <property type="entry name" value="PROTEIN MALY"/>
    <property type="match status" value="1"/>
</dbReference>
<evidence type="ECO:0000256" key="1">
    <source>
        <dbReference type="ARBA" id="ARBA00001933"/>
    </source>
</evidence>
<comment type="cofactor">
    <cofactor evidence="1">
        <name>pyridoxal 5'-phosphate</name>
        <dbReference type="ChEBI" id="CHEBI:597326"/>
    </cofactor>
</comment>
<dbReference type="EC" id="4.4.1.13" evidence="2"/>
<dbReference type="Gene3D" id="3.40.640.10">
    <property type="entry name" value="Type I PLP-dependent aspartate aminotransferase-like (Major domain)"/>
    <property type="match status" value="1"/>
</dbReference>
<keyword evidence="3" id="KW-0663">Pyridoxal phosphate</keyword>
<protein>
    <recommendedName>
        <fullName evidence="2">cysteine-S-conjugate beta-lyase</fullName>
        <ecNumber evidence="2">4.4.1.13</ecNumber>
    </recommendedName>
</protein>
<evidence type="ECO:0000259" key="6">
    <source>
        <dbReference type="Pfam" id="PF00155"/>
    </source>
</evidence>
<keyword evidence="4 7" id="KW-0456">Lyase</keyword>
<accession>A0ABT8G0P8</accession>
<proteinExistence type="inferred from homology"/>
<evidence type="ECO:0000313" key="7">
    <source>
        <dbReference type="EMBL" id="MDN4472582.1"/>
    </source>
</evidence>
<dbReference type="PANTHER" id="PTHR43525">
    <property type="entry name" value="PROTEIN MALY"/>
    <property type="match status" value="1"/>
</dbReference>
<dbReference type="Pfam" id="PF00155">
    <property type="entry name" value="Aminotran_1_2"/>
    <property type="match status" value="1"/>
</dbReference>
<evidence type="ECO:0000256" key="4">
    <source>
        <dbReference type="ARBA" id="ARBA00023239"/>
    </source>
</evidence>
<dbReference type="Proteomes" id="UP001172738">
    <property type="component" value="Unassembled WGS sequence"/>
</dbReference>
<dbReference type="GO" id="GO:0047804">
    <property type="term" value="F:cysteine-S-conjugate beta-lyase activity"/>
    <property type="evidence" value="ECO:0007669"/>
    <property type="project" value="UniProtKB-EC"/>
</dbReference>
<dbReference type="SUPFAM" id="SSF53383">
    <property type="entry name" value="PLP-dependent transferases"/>
    <property type="match status" value="1"/>
</dbReference>
<organism evidence="7 8">
    <name type="scientific">Demequina zhanjiangensis</name>
    <dbReference type="NCBI Taxonomy" id="3051659"/>
    <lineage>
        <taxon>Bacteria</taxon>
        <taxon>Bacillati</taxon>
        <taxon>Actinomycetota</taxon>
        <taxon>Actinomycetes</taxon>
        <taxon>Micrococcales</taxon>
        <taxon>Demequinaceae</taxon>
        <taxon>Demequina</taxon>
    </lineage>
</organism>
<name>A0ABT8G0P8_9MICO</name>
<comment type="caution">
    <text evidence="7">The sequence shown here is derived from an EMBL/GenBank/DDBJ whole genome shotgun (WGS) entry which is preliminary data.</text>
</comment>
<dbReference type="RefSeq" id="WP_301127276.1">
    <property type="nucleotide sequence ID" value="NZ_JAUHPV010000003.1"/>
</dbReference>
<evidence type="ECO:0000256" key="2">
    <source>
        <dbReference type="ARBA" id="ARBA00012224"/>
    </source>
</evidence>
<dbReference type="InterPro" id="IPR015424">
    <property type="entry name" value="PyrdxlP-dep_Trfase"/>
</dbReference>
<keyword evidence="8" id="KW-1185">Reference proteome</keyword>
<evidence type="ECO:0000256" key="3">
    <source>
        <dbReference type="ARBA" id="ARBA00022898"/>
    </source>
</evidence>
<dbReference type="InterPro" id="IPR015421">
    <property type="entry name" value="PyrdxlP-dep_Trfase_major"/>
</dbReference>
<dbReference type="Gene3D" id="3.90.1150.10">
    <property type="entry name" value="Aspartate Aminotransferase, domain 1"/>
    <property type="match status" value="1"/>
</dbReference>
<dbReference type="InterPro" id="IPR027619">
    <property type="entry name" value="C-S_lyase_PatB-like"/>
</dbReference>
<dbReference type="NCBIfam" id="TIGR04350">
    <property type="entry name" value="C_S_lyase_PatB"/>
    <property type="match status" value="1"/>
</dbReference>
<evidence type="ECO:0000256" key="5">
    <source>
        <dbReference type="ARBA" id="ARBA00037974"/>
    </source>
</evidence>
<evidence type="ECO:0000313" key="8">
    <source>
        <dbReference type="Proteomes" id="UP001172738"/>
    </source>
</evidence>
<dbReference type="CDD" id="cd00609">
    <property type="entry name" value="AAT_like"/>
    <property type="match status" value="1"/>
</dbReference>
<dbReference type="InterPro" id="IPR015422">
    <property type="entry name" value="PyrdxlP-dep_Trfase_small"/>
</dbReference>